<dbReference type="GO" id="GO:0030425">
    <property type="term" value="C:dendrite"/>
    <property type="evidence" value="ECO:0007669"/>
    <property type="project" value="TreeGrafter"/>
</dbReference>
<dbReference type="GO" id="GO:0048814">
    <property type="term" value="P:regulation of dendrite morphogenesis"/>
    <property type="evidence" value="ECO:0007669"/>
    <property type="project" value="TreeGrafter"/>
</dbReference>
<evidence type="ECO:0000313" key="4">
    <source>
        <dbReference type="Ensembl" id="ENSBJAP00000009683.1"/>
    </source>
</evidence>
<protein>
    <recommendedName>
        <fullName evidence="3">KIND domain-containing protein</fullName>
    </recommendedName>
</protein>
<dbReference type="AlphaFoldDB" id="A0A8C0B051"/>
<dbReference type="SMART" id="SM00750">
    <property type="entry name" value="KIND"/>
    <property type="match status" value="1"/>
</dbReference>
<name>A0A8C0B051_9AVES</name>
<dbReference type="GO" id="GO:0043025">
    <property type="term" value="C:neuronal cell body"/>
    <property type="evidence" value="ECO:0007669"/>
    <property type="project" value="TreeGrafter"/>
</dbReference>
<dbReference type="FunFam" id="1.10.510.10:FF:000529">
    <property type="entry name" value="Kinase non-catalytic C-lobe domain-containing 1"/>
    <property type="match status" value="1"/>
</dbReference>
<dbReference type="Gene3D" id="1.10.510.10">
    <property type="entry name" value="Transferase(Phosphotransferase) domain 1"/>
    <property type="match status" value="2"/>
</dbReference>
<dbReference type="Proteomes" id="UP000694555">
    <property type="component" value="Unplaced"/>
</dbReference>
<evidence type="ECO:0000259" key="3">
    <source>
        <dbReference type="PROSITE" id="PS51377"/>
    </source>
</evidence>
<proteinExistence type="predicted"/>
<evidence type="ECO:0000256" key="1">
    <source>
        <dbReference type="ARBA" id="ARBA00022737"/>
    </source>
</evidence>
<dbReference type="Ensembl" id="ENSBJAT00000009958.1">
    <property type="protein sequence ID" value="ENSBJAP00000009683.1"/>
    <property type="gene ID" value="ENSBJAG00000006638.1"/>
</dbReference>
<dbReference type="PROSITE" id="PS51377">
    <property type="entry name" value="KIND"/>
    <property type="match status" value="1"/>
</dbReference>
<feature type="region of interest" description="Disordered" evidence="2">
    <location>
        <begin position="206"/>
        <end position="225"/>
    </location>
</feature>
<reference evidence="4" key="1">
    <citation type="submission" date="2025-08" db="UniProtKB">
        <authorList>
            <consortium name="Ensembl"/>
        </authorList>
    </citation>
    <scope>IDENTIFICATION</scope>
</reference>
<dbReference type="SUPFAM" id="SSF56112">
    <property type="entry name" value="Protein kinase-like (PK-like)"/>
    <property type="match status" value="1"/>
</dbReference>
<sequence length="481" mass="54041">MKSRVIYEFVSWQENVSLADILSLRDSCLTEQDIWAICLECCHSLKSIAHSAIFQTLCITPDTLAFNTNGNVCFMEQLSDDPEGAFVPPEFDITGNTFEAHIYSLGATLKAAIEYIVEPETESEFGQDLRTLLEQMQEENPENRPDIESILSLCEEKLKIASSSSICRSLSAVGRRVLSIESFGASQVTMVTGRESGLKEMQIDLDNERTQHSQPATQAKKSKEDDIHAAYTDSFASVALDIKSCVIDLERDGIFKKGSLRKIKTFPKLPLEPADTNNFFTSVTNSGPLARKNYLLTQESLPLDNNNEVAFSKGNLNSFAISSPPKIEPKNHQVNDLHLEAPCVCTQVSGMNLEEHMSLINGKKIGFASSDHKEDCSDWISLKILLSWYGKPLKDYELWALCHECLCTLQTCIDYPGIVLIILKYLLKFLFNLEFSCIYRRMSSFLFILSFDGFCRGNKSLTSSSETNFVFRHFEHGETVL</sequence>
<dbReference type="PANTHER" id="PTHR21560:SF0">
    <property type="entry name" value="KINASE NON-CATALYTIC C-LOBE DOMAIN-CONTAINING PROTEIN 1"/>
    <property type="match status" value="1"/>
</dbReference>
<dbReference type="GO" id="GO:0005085">
    <property type="term" value="F:guanyl-nucleotide exchange factor activity"/>
    <property type="evidence" value="ECO:0007669"/>
    <property type="project" value="InterPro"/>
</dbReference>
<dbReference type="Pfam" id="PF16474">
    <property type="entry name" value="KIND"/>
    <property type="match status" value="1"/>
</dbReference>
<keyword evidence="5" id="KW-1185">Reference proteome</keyword>
<dbReference type="PANTHER" id="PTHR21560">
    <property type="entry name" value="VERY KIND PROTEIN"/>
    <property type="match status" value="1"/>
</dbReference>
<keyword evidence="1" id="KW-0677">Repeat</keyword>
<dbReference type="GO" id="GO:0032045">
    <property type="term" value="C:guanyl-nucleotide exchange factor complex"/>
    <property type="evidence" value="ECO:0007669"/>
    <property type="project" value="TreeGrafter"/>
</dbReference>
<organism evidence="4 5">
    <name type="scientific">Buteo japonicus</name>
    <dbReference type="NCBI Taxonomy" id="224669"/>
    <lineage>
        <taxon>Eukaryota</taxon>
        <taxon>Metazoa</taxon>
        <taxon>Chordata</taxon>
        <taxon>Craniata</taxon>
        <taxon>Vertebrata</taxon>
        <taxon>Euteleostomi</taxon>
        <taxon>Archelosauria</taxon>
        <taxon>Archosauria</taxon>
        <taxon>Dinosauria</taxon>
        <taxon>Saurischia</taxon>
        <taxon>Theropoda</taxon>
        <taxon>Coelurosauria</taxon>
        <taxon>Aves</taxon>
        <taxon>Neognathae</taxon>
        <taxon>Neoaves</taxon>
        <taxon>Telluraves</taxon>
        <taxon>Accipitrimorphae</taxon>
        <taxon>Accipitriformes</taxon>
        <taxon>Accipitridae</taxon>
        <taxon>Accipitrinae</taxon>
        <taxon>Buteo</taxon>
    </lineage>
</organism>
<dbReference type="InterPro" id="IPR029899">
    <property type="entry name" value="KNDC1"/>
</dbReference>
<reference evidence="4" key="2">
    <citation type="submission" date="2025-09" db="UniProtKB">
        <authorList>
            <consortium name="Ensembl"/>
        </authorList>
    </citation>
    <scope>IDENTIFICATION</scope>
</reference>
<dbReference type="InterPro" id="IPR011009">
    <property type="entry name" value="Kinase-like_dom_sf"/>
</dbReference>
<evidence type="ECO:0000313" key="5">
    <source>
        <dbReference type="Proteomes" id="UP000694555"/>
    </source>
</evidence>
<dbReference type="InterPro" id="IPR011019">
    <property type="entry name" value="KIND_dom"/>
</dbReference>
<evidence type="ECO:0000256" key="2">
    <source>
        <dbReference type="SAM" id="MobiDB-lite"/>
    </source>
</evidence>
<dbReference type="GO" id="GO:0007264">
    <property type="term" value="P:small GTPase-mediated signal transduction"/>
    <property type="evidence" value="ECO:0007669"/>
    <property type="project" value="InterPro"/>
</dbReference>
<feature type="domain" description="KIND" evidence="3">
    <location>
        <begin position="16"/>
        <end position="196"/>
    </location>
</feature>
<accession>A0A8C0B051</accession>